<dbReference type="InterPro" id="IPR001789">
    <property type="entry name" value="Sig_transdc_resp-reg_receiver"/>
</dbReference>
<proteinExistence type="predicted"/>
<gene>
    <name evidence="8" type="ORF">SAMN05421543_103144</name>
</gene>
<dbReference type="Pfam" id="PF00072">
    <property type="entry name" value="Response_reg"/>
    <property type="match status" value="1"/>
</dbReference>
<evidence type="ECO:0000259" key="6">
    <source>
        <dbReference type="PROSITE" id="PS50110"/>
    </source>
</evidence>
<feature type="domain" description="HTH LytTR-type" evidence="7">
    <location>
        <begin position="172"/>
        <end position="278"/>
    </location>
</feature>
<sequence>MSIRVLIAEDEWVAREELAYLISRNHDFELCRPARNGPEAYERWRSERPDVVFLDIHMPVCSGMEVARRIAAERPVGGLPLIVFTTAYDEHAVEAFSVEAIDYVMKPYDPVRVQATLNRVRHHWTLARSGGDPADKAASAGVPILQSPAAGNAGTSVSLADGPGRPAGQIRLLLHHGGGMVFIDPTRICYATRVARWVEVHTDDGPVCVRTTLNELGERLAGLPFFRTHKSCLVNLSRVREVRPWVHGAYTVVMDDAQRSEVPVSRNAAKALLRRLRHLAR</sequence>
<evidence type="ECO:0000256" key="5">
    <source>
        <dbReference type="PROSITE-ProRule" id="PRU00169"/>
    </source>
</evidence>
<dbReference type="GO" id="GO:0000156">
    <property type="term" value="F:phosphorelay response regulator activity"/>
    <property type="evidence" value="ECO:0007669"/>
    <property type="project" value="TreeGrafter"/>
</dbReference>
<dbReference type="PANTHER" id="PTHR48111:SF69">
    <property type="entry name" value="RESPONSE REGULATOR RECEIVER"/>
    <property type="match status" value="1"/>
</dbReference>
<dbReference type="EMBL" id="FPBV01000003">
    <property type="protein sequence ID" value="SFU53775.1"/>
    <property type="molecule type" value="Genomic_DNA"/>
</dbReference>
<dbReference type="GO" id="GO:0005829">
    <property type="term" value="C:cytosol"/>
    <property type="evidence" value="ECO:0007669"/>
    <property type="project" value="TreeGrafter"/>
</dbReference>
<protein>
    <submittedName>
        <fullName evidence="8">Two-component system, LytT family, response regulator LytT</fullName>
    </submittedName>
</protein>
<dbReference type="Gene3D" id="2.40.50.1020">
    <property type="entry name" value="LytTr DNA-binding domain"/>
    <property type="match status" value="1"/>
</dbReference>
<dbReference type="PROSITE" id="PS50930">
    <property type="entry name" value="HTH_LYTTR"/>
    <property type="match status" value="1"/>
</dbReference>
<organism evidence="8 9">
    <name type="scientific">Alicyclobacillus macrosporangiidus</name>
    <dbReference type="NCBI Taxonomy" id="392015"/>
    <lineage>
        <taxon>Bacteria</taxon>
        <taxon>Bacillati</taxon>
        <taxon>Bacillota</taxon>
        <taxon>Bacilli</taxon>
        <taxon>Bacillales</taxon>
        <taxon>Alicyclobacillaceae</taxon>
        <taxon>Alicyclobacillus</taxon>
    </lineage>
</organism>
<dbReference type="SUPFAM" id="SSF52172">
    <property type="entry name" value="CheY-like"/>
    <property type="match status" value="1"/>
</dbReference>
<dbReference type="RefSeq" id="WP_074950008.1">
    <property type="nucleotide sequence ID" value="NZ_FPBV01000003.1"/>
</dbReference>
<dbReference type="Pfam" id="PF04397">
    <property type="entry name" value="LytTR"/>
    <property type="match status" value="1"/>
</dbReference>
<keyword evidence="2" id="KW-0805">Transcription regulation</keyword>
<accession>A0A1I7GZC2</accession>
<dbReference type="InterPro" id="IPR039420">
    <property type="entry name" value="WalR-like"/>
</dbReference>
<keyword evidence="9" id="KW-1185">Reference proteome</keyword>
<dbReference type="GO" id="GO:0000976">
    <property type="term" value="F:transcription cis-regulatory region binding"/>
    <property type="evidence" value="ECO:0007669"/>
    <property type="project" value="TreeGrafter"/>
</dbReference>
<evidence type="ECO:0000256" key="4">
    <source>
        <dbReference type="ARBA" id="ARBA00023163"/>
    </source>
</evidence>
<dbReference type="AlphaFoldDB" id="A0A1I7GZC2"/>
<dbReference type="STRING" id="392015.SAMN05421543_103144"/>
<evidence type="ECO:0000256" key="1">
    <source>
        <dbReference type="ARBA" id="ARBA00022553"/>
    </source>
</evidence>
<dbReference type="SMART" id="SM00850">
    <property type="entry name" value="LytTR"/>
    <property type="match status" value="1"/>
</dbReference>
<dbReference type="InterPro" id="IPR007492">
    <property type="entry name" value="LytTR_DNA-bd_dom"/>
</dbReference>
<reference evidence="9" key="1">
    <citation type="submission" date="2016-10" db="EMBL/GenBank/DDBJ databases">
        <authorList>
            <person name="Varghese N."/>
        </authorList>
    </citation>
    <scope>NUCLEOTIDE SEQUENCE [LARGE SCALE GENOMIC DNA]</scope>
    <source>
        <strain evidence="9">DSM 17980</strain>
    </source>
</reference>
<keyword evidence="1 5" id="KW-0597">Phosphoprotein</keyword>
<evidence type="ECO:0000256" key="3">
    <source>
        <dbReference type="ARBA" id="ARBA00023125"/>
    </source>
</evidence>
<dbReference type="GO" id="GO:0006355">
    <property type="term" value="P:regulation of DNA-templated transcription"/>
    <property type="evidence" value="ECO:0007669"/>
    <property type="project" value="TreeGrafter"/>
</dbReference>
<keyword evidence="4" id="KW-0804">Transcription</keyword>
<dbReference type="PROSITE" id="PS50110">
    <property type="entry name" value="RESPONSE_REGULATORY"/>
    <property type="match status" value="1"/>
</dbReference>
<dbReference type="PANTHER" id="PTHR48111">
    <property type="entry name" value="REGULATOR OF RPOS"/>
    <property type="match status" value="1"/>
</dbReference>
<dbReference type="Gene3D" id="3.40.50.2300">
    <property type="match status" value="1"/>
</dbReference>
<dbReference type="InterPro" id="IPR011006">
    <property type="entry name" value="CheY-like_superfamily"/>
</dbReference>
<evidence type="ECO:0000259" key="7">
    <source>
        <dbReference type="PROSITE" id="PS50930"/>
    </source>
</evidence>
<name>A0A1I7GZC2_9BACL</name>
<dbReference type="GO" id="GO:0032993">
    <property type="term" value="C:protein-DNA complex"/>
    <property type="evidence" value="ECO:0007669"/>
    <property type="project" value="TreeGrafter"/>
</dbReference>
<feature type="domain" description="Response regulatory" evidence="6">
    <location>
        <begin position="4"/>
        <end position="121"/>
    </location>
</feature>
<dbReference type="SMART" id="SM00448">
    <property type="entry name" value="REC"/>
    <property type="match status" value="1"/>
</dbReference>
<evidence type="ECO:0000256" key="2">
    <source>
        <dbReference type="ARBA" id="ARBA00023015"/>
    </source>
</evidence>
<evidence type="ECO:0000313" key="9">
    <source>
        <dbReference type="Proteomes" id="UP000183508"/>
    </source>
</evidence>
<keyword evidence="3" id="KW-0238">DNA-binding</keyword>
<feature type="modified residue" description="4-aspartylphosphate" evidence="5">
    <location>
        <position position="55"/>
    </location>
</feature>
<evidence type="ECO:0000313" key="8">
    <source>
        <dbReference type="EMBL" id="SFU53775.1"/>
    </source>
</evidence>
<dbReference type="Proteomes" id="UP000183508">
    <property type="component" value="Unassembled WGS sequence"/>
</dbReference>
<dbReference type="OrthoDB" id="9809318at2"/>